<dbReference type="Proteomes" id="UP000317550">
    <property type="component" value="Chromosome"/>
</dbReference>
<sequence length="159" mass="17820">MQSFDASSMIYAWDNYPVSQFPGLWTWLADRINARLVRMSAIAFDEVEHKVPECSAWLRDVNLDRLPVSEVILHEALRIKGLLGVVEDKFGGGVGENDLLIIATSKIHGLELVTDEKFQAALPKLMPNYKIPAVCGLATVDVRWINFIGYLKRSEAVFG</sequence>
<reference evidence="2" key="1">
    <citation type="submission" date="2019-07" db="EMBL/GenBank/DDBJ databases">
        <title>Chitinimonas sp. nov., isolated from Ny-Alesund, arctica soil.</title>
        <authorList>
            <person name="Xu Q."/>
            <person name="Peng F."/>
        </authorList>
    </citation>
    <scope>NUCLEOTIDE SEQUENCE [LARGE SCALE GENOMIC DNA]</scope>
    <source>
        <strain evidence="2">R3-44</strain>
    </source>
</reference>
<dbReference type="InterPro" id="IPR029060">
    <property type="entry name" value="PIN-like_dom_sf"/>
</dbReference>
<dbReference type="RefSeq" id="WP_144278633.1">
    <property type="nucleotide sequence ID" value="NZ_CP041730.1"/>
</dbReference>
<dbReference type="OrthoDB" id="8894474at2"/>
<dbReference type="AlphaFoldDB" id="A0A516SGL3"/>
<gene>
    <name evidence="1" type="ORF">FNU76_13195</name>
</gene>
<dbReference type="KEGG" id="cari:FNU76_13195"/>
<evidence type="ECO:0000313" key="1">
    <source>
        <dbReference type="EMBL" id="QDQ27240.1"/>
    </source>
</evidence>
<dbReference type="SUPFAM" id="SSF88723">
    <property type="entry name" value="PIN domain-like"/>
    <property type="match status" value="1"/>
</dbReference>
<name>A0A516SGL3_9NEIS</name>
<dbReference type="EMBL" id="CP041730">
    <property type="protein sequence ID" value="QDQ27240.1"/>
    <property type="molecule type" value="Genomic_DNA"/>
</dbReference>
<organism evidence="1 2">
    <name type="scientific">Chitinimonas arctica</name>
    <dbReference type="NCBI Taxonomy" id="2594795"/>
    <lineage>
        <taxon>Bacteria</taxon>
        <taxon>Pseudomonadati</taxon>
        <taxon>Pseudomonadota</taxon>
        <taxon>Betaproteobacteria</taxon>
        <taxon>Neisseriales</taxon>
        <taxon>Chitinibacteraceae</taxon>
        <taxon>Chitinimonas</taxon>
    </lineage>
</organism>
<keyword evidence="2" id="KW-1185">Reference proteome</keyword>
<protein>
    <submittedName>
        <fullName evidence="1">DUF4411 family protein</fullName>
    </submittedName>
</protein>
<dbReference type="InterPro" id="IPR016541">
    <property type="entry name" value="UCP008505"/>
</dbReference>
<dbReference type="Pfam" id="PF14367">
    <property type="entry name" value="DUF4411"/>
    <property type="match status" value="1"/>
</dbReference>
<dbReference type="Gene3D" id="3.40.50.1010">
    <property type="entry name" value="5'-nuclease"/>
    <property type="match status" value="1"/>
</dbReference>
<proteinExistence type="predicted"/>
<evidence type="ECO:0000313" key="2">
    <source>
        <dbReference type="Proteomes" id="UP000317550"/>
    </source>
</evidence>
<accession>A0A516SGL3</accession>